<dbReference type="AlphaFoldDB" id="A0A1S2LC50"/>
<evidence type="ECO:0000256" key="1">
    <source>
        <dbReference type="SAM" id="Coils"/>
    </source>
</evidence>
<organism evidence="4 5">
    <name type="scientific">Anaerobacillus arseniciselenatis</name>
    <dbReference type="NCBI Taxonomy" id="85682"/>
    <lineage>
        <taxon>Bacteria</taxon>
        <taxon>Bacillati</taxon>
        <taxon>Bacillota</taxon>
        <taxon>Bacilli</taxon>
        <taxon>Bacillales</taxon>
        <taxon>Bacillaceae</taxon>
        <taxon>Anaerobacillus</taxon>
    </lineage>
</organism>
<keyword evidence="5" id="KW-1185">Reference proteome</keyword>
<sequence>MREAYHVLEKKIESLPLKLTGQNVRHYKQLAIKGVYICPYCEAQLIVKYGEMREIHFSHKQSEACLESRTAEKAEKKYRNQTVRESEAHKTFVDIFIDELNVASKTNRNVRVDYGYRAKKELNYFPDIWLKINNNEIAMSVVTNVSANEDPTLAKDIKKRHKYFIENGMHPVWFIESKELAIEKEKQSIVLWEVEESIALKTKEDKKWEEDLKTIATDLSFFNLYNYTPSMHRLNINVQSLYYVHSSDGGISISIYRFLKDRSIKPFRAFLLGEGYDIPFSKALVINEGRLNLSNPIIDKKNREDFIAHYNSLVKQHQENERIKKEYEEQQRRELSKKKHVEQQQRNERDRNRALEEKIKKQKREEMQKNLNTLLEKAKDYLANIPFENYSEAQLWSKQSMFISDFKIKYMKGKYLNIDIDKFTFKMEQLIAEQFVAKQPLRKVKQQKLKEEMLAIVEKEFNKKSLDYLKKNTLATDPYISIPLFENMLTKLSNYAKKANWKFRVTDWIDRSDIGQCLINIINEREKTEGQELRRKLEQEQLEKNRLCDEIKDMQQVEGVQLVENVDELRNSDFKKIKEQHKFVLKLYEKKTRLSLF</sequence>
<dbReference type="Pfam" id="PF25164">
    <property type="entry name" value="CoiA_N"/>
    <property type="match status" value="1"/>
</dbReference>
<gene>
    <name evidence="4" type="ORF">BKP35_16735</name>
</gene>
<feature type="coiled-coil region" evidence="1">
    <location>
        <begin position="523"/>
        <end position="557"/>
    </location>
</feature>
<dbReference type="OrthoDB" id="3784230at2"/>
<feature type="compositionally biased region" description="Basic and acidic residues" evidence="2">
    <location>
        <begin position="341"/>
        <end position="358"/>
    </location>
</feature>
<dbReference type="RefSeq" id="WP_071314526.1">
    <property type="nucleotide sequence ID" value="NZ_MLQQ01000045.1"/>
</dbReference>
<accession>A0A1S2LC50</accession>
<protein>
    <recommendedName>
        <fullName evidence="3">Competence protein CoiA-like N-terminal domain-containing protein</fullName>
    </recommendedName>
</protein>
<dbReference type="InterPro" id="IPR057253">
    <property type="entry name" value="CoiA-like_N"/>
</dbReference>
<evidence type="ECO:0000259" key="3">
    <source>
        <dbReference type="Pfam" id="PF25164"/>
    </source>
</evidence>
<evidence type="ECO:0000313" key="5">
    <source>
        <dbReference type="Proteomes" id="UP000180098"/>
    </source>
</evidence>
<proteinExistence type="predicted"/>
<feature type="region of interest" description="Disordered" evidence="2">
    <location>
        <begin position="327"/>
        <end position="358"/>
    </location>
</feature>
<reference evidence="4 5" key="1">
    <citation type="submission" date="2016-10" db="EMBL/GenBank/DDBJ databases">
        <title>Draft genome sequences of four alkaliphilic bacteria belonging to the Anaerobacillus genus.</title>
        <authorList>
            <person name="Bassil N.M."/>
            <person name="Lloyd J.R."/>
        </authorList>
    </citation>
    <scope>NUCLEOTIDE SEQUENCE [LARGE SCALE GENOMIC DNA]</scope>
    <source>
        <strain evidence="4 5">DSM 15340</strain>
    </source>
</reference>
<dbReference type="Proteomes" id="UP000180098">
    <property type="component" value="Unassembled WGS sequence"/>
</dbReference>
<evidence type="ECO:0000256" key="2">
    <source>
        <dbReference type="SAM" id="MobiDB-lite"/>
    </source>
</evidence>
<evidence type="ECO:0000313" key="4">
    <source>
        <dbReference type="EMBL" id="OIJ09317.1"/>
    </source>
</evidence>
<keyword evidence="1" id="KW-0175">Coiled coil</keyword>
<comment type="caution">
    <text evidence="4">The sequence shown here is derived from an EMBL/GenBank/DDBJ whole genome shotgun (WGS) entry which is preliminary data.</text>
</comment>
<dbReference type="EMBL" id="MLQQ01000045">
    <property type="protein sequence ID" value="OIJ09317.1"/>
    <property type="molecule type" value="Genomic_DNA"/>
</dbReference>
<name>A0A1S2LC50_9BACI</name>
<feature type="domain" description="Competence protein CoiA-like N-terminal" evidence="3">
    <location>
        <begin position="22"/>
        <end position="65"/>
    </location>
</feature>